<feature type="domain" description="HBM" evidence="11">
    <location>
        <begin position="47"/>
        <end position="286"/>
    </location>
</feature>
<dbReference type="PROSITE" id="PS50111">
    <property type="entry name" value="CHEMOTAXIS_TRANSDUC_2"/>
    <property type="match status" value="1"/>
</dbReference>
<keyword evidence="3 5" id="KW-0807">Transducer</keyword>
<dbReference type="RefSeq" id="WP_092617780.1">
    <property type="nucleotide sequence ID" value="NZ_FNCV01000004.1"/>
</dbReference>
<dbReference type="AlphaFoldDB" id="A0A1G7ZHN1"/>
<dbReference type="Pfam" id="PF00015">
    <property type="entry name" value="MCPsignal"/>
    <property type="match status" value="1"/>
</dbReference>
<evidence type="ECO:0000259" key="10">
    <source>
        <dbReference type="PROSITE" id="PS50885"/>
    </source>
</evidence>
<evidence type="ECO:0000256" key="3">
    <source>
        <dbReference type="ARBA" id="ARBA00023224"/>
    </source>
</evidence>
<feature type="domain" description="HAMP" evidence="10">
    <location>
        <begin position="320"/>
        <end position="373"/>
    </location>
</feature>
<evidence type="ECO:0000256" key="5">
    <source>
        <dbReference type="PROSITE-ProRule" id="PRU00284"/>
    </source>
</evidence>
<dbReference type="EMBL" id="FNCV01000004">
    <property type="protein sequence ID" value="SDH08115.1"/>
    <property type="molecule type" value="Genomic_DNA"/>
</dbReference>
<keyword evidence="13" id="KW-1185">Reference proteome</keyword>
<comment type="subcellular location">
    <subcellularLocation>
        <location evidence="1">Cell inner membrane</location>
        <topology evidence="1">Multi-pass membrane protein</topology>
    </subcellularLocation>
</comment>
<keyword evidence="7" id="KW-0812">Transmembrane</keyword>
<reference evidence="13" key="1">
    <citation type="submission" date="2016-10" db="EMBL/GenBank/DDBJ databases">
        <authorList>
            <person name="Varghese N."/>
            <person name="Submissions S."/>
        </authorList>
    </citation>
    <scope>NUCLEOTIDE SEQUENCE [LARGE SCALE GENOMIC DNA]</scope>
    <source>
        <strain evidence="13">930I</strain>
    </source>
</reference>
<keyword evidence="2" id="KW-1003">Cell membrane</keyword>
<evidence type="ECO:0000259" key="9">
    <source>
        <dbReference type="PROSITE" id="PS50192"/>
    </source>
</evidence>
<dbReference type="Gene3D" id="6.10.340.10">
    <property type="match status" value="1"/>
</dbReference>
<evidence type="ECO:0000256" key="4">
    <source>
        <dbReference type="ARBA" id="ARBA00029447"/>
    </source>
</evidence>
<evidence type="ECO:0000256" key="6">
    <source>
        <dbReference type="SAM" id="Coils"/>
    </source>
</evidence>
<protein>
    <submittedName>
        <fullName evidence="12">Methyl-accepting chemotaxis protein</fullName>
    </submittedName>
</protein>
<dbReference type="Proteomes" id="UP000217076">
    <property type="component" value="Unassembled WGS sequence"/>
</dbReference>
<evidence type="ECO:0000256" key="1">
    <source>
        <dbReference type="ARBA" id="ARBA00004429"/>
    </source>
</evidence>
<gene>
    <name evidence="12" type="ORF">SAMN05421742_104110</name>
</gene>
<dbReference type="CDD" id="cd06225">
    <property type="entry name" value="HAMP"/>
    <property type="match status" value="1"/>
</dbReference>
<dbReference type="PANTHER" id="PTHR32089:SF112">
    <property type="entry name" value="LYSOZYME-LIKE PROTEIN-RELATED"/>
    <property type="match status" value="1"/>
</dbReference>
<dbReference type="Pfam" id="PF16591">
    <property type="entry name" value="HBM"/>
    <property type="match status" value="1"/>
</dbReference>
<dbReference type="InterPro" id="IPR032255">
    <property type="entry name" value="HBM"/>
</dbReference>
<keyword evidence="7" id="KW-1133">Transmembrane helix</keyword>
<keyword evidence="2" id="KW-0997">Cell inner membrane</keyword>
<feature type="coiled-coil region" evidence="6">
    <location>
        <begin position="367"/>
        <end position="397"/>
    </location>
</feature>
<dbReference type="InterPro" id="IPR003660">
    <property type="entry name" value="HAMP_dom"/>
</dbReference>
<feature type="domain" description="Methyl-accepting transducer" evidence="8">
    <location>
        <begin position="406"/>
        <end position="649"/>
    </location>
</feature>
<dbReference type="OrthoDB" id="3378718at2"/>
<dbReference type="PROSITE" id="PS50192">
    <property type="entry name" value="T_SNARE"/>
    <property type="match status" value="1"/>
</dbReference>
<evidence type="ECO:0000313" key="12">
    <source>
        <dbReference type="EMBL" id="SDH08115.1"/>
    </source>
</evidence>
<proteinExistence type="inferred from homology"/>
<name>A0A1G7ZHN1_9PROT</name>
<feature type="transmembrane region" description="Helical" evidence="7">
    <location>
        <begin position="291"/>
        <end position="319"/>
    </location>
</feature>
<dbReference type="STRING" id="83401.SAMN05421742_104110"/>
<keyword evidence="7" id="KW-0472">Membrane</keyword>
<dbReference type="GO" id="GO:0005886">
    <property type="term" value="C:plasma membrane"/>
    <property type="evidence" value="ECO:0007669"/>
    <property type="project" value="UniProtKB-SubCell"/>
</dbReference>
<dbReference type="PROSITE" id="PS50885">
    <property type="entry name" value="HAMP"/>
    <property type="match status" value="1"/>
</dbReference>
<evidence type="ECO:0000259" key="8">
    <source>
        <dbReference type="PROSITE" id="PS50111"/>
    </source>
</evidence>
<evidence type="ECO:0000256" key="2">
    <source>
        <dbReference type="ARBA" id="ARBA00022519"/>
    </source>
</evidence>
<sequence length="669" mass="71217">MKFLNNIRIGMKIGGGFGVAVLLLVLIGVVAGLALTSVGSSFNEYRGLARAANEVGRVQANMLLTRMGVINFLRTQDQATIKTVQERGDATLEFAKETRGMVDDPQRLKLLDEVVANIDKYRAGFAQVVQRQGERDAQVKVMDEAGPRIEQNLTEVMRSAYRDADAEAAYLAGLVLRDLLLARLYAFRYLDSNSQADHDRAIRELDSAEQGQGTLLASLQNPERRRLATEAGQLIDTYRTAFGAAFSAISARNAIVSGELDRLGPLVASQIEDFKLDVIKRQDQLGPEAEAAIAAAITTTIIVAVVAAVFAIAAAFLIGSGIARPVGAMTAAMRRLAENDLSVDIPATDHKDEVGEMAKSMLVFKENMQKNREMAAAQEAERQARETRARRMEELTKEFDANVSGVLEMVSSASTELRATAESLSATAEQSNRQATAVAAATEEASTNVQTVASGAEELSSSISEISRQVVHSSKISQNAADEAQRTNDIVRGLATSASRIGEVVALITDIADQTNLLALNATIEAARAGEAGKGFAVVANEVKSLANQTAKATEEISQQINAVQNETNAAVDAIEHIVKVIGEINEISSAIASAVEEQNAATQEIASNTQQAAAGTNEVAENILGVTQAAQETGSGAEQVLEASGQLSEQATSMRRVVEGFLNGVRSL</sequence>
<dbReference type="Gene3D" id="1.10.287.950">
    <property type="entry name" value="Methyl-accepting chemotaxis protein"/>
    <property type="match status" value="1"/>
</dbReference>
<accession>A0A1G7ZHN1</accession>
<dbReference type="SUPFAM" id="SSF58104">
    <property type="entry name" value="Methyl-accepting chemotaxis protein (MCP) signaling domain"/>
    <property type="match status" value="1"/>
</dbReference>
<evidence type="ECO:0000259" key="11">
    <source>
        <dbReference type="PROSITE" id="PS51753"/>
    </source>
</evidence>
<dbReference type="InterPro" id="IPR000727">
    <property type="entry name" value="T_SNARE_dom"/>
</dbReference>
<dbReference type="InterPro" id="IPR004089">
    <property type="entry name" value="MCPsignal_dom"/>
</dbReference>
<evidence type="ECO:0000313" key="13">
    <source>
        <dbReference type="Proteomes" id="UP000217076"/>
    </source>
</evidence>
<dbReference type="PANTHER" id="PTHR32089">
    <property type="entry name" value="METHYL-ACCEPTING CHEMOTAXIS PROTEIN MCPB"/>
    <property type="match status" value="1"/>
</dbReference>
<dbReference type="PROSITE" id="PS51753">
    <property type="entry name" value="HBM"/>
    <property type="match status" value="1"/>
</dbReference>
<dbReference type="SMART" id="SM01358">
    <property type="entry name" value="HBM"/>
    <property type="match status" value="1"/>
</dbReference>
<organism evidence="12 13">
    <name type="scientific">Roseospirillum parvum</name>
    <dbReference type="NCBI Taxonomy" id="83401"/>
    <lineage>
        <taxon>Bacteria</taxon>
        <taxon>Pseudomonadati</taxon>
        <taxon>Pseudomonadota</taxon>
        <taxon>Alphaproteobacteria</taxon>
        <taxon>Rhodospirillales</taxon>
        <taxon>Rhodospirillaceae</taxon>
        <taxon>Roseospirillum</taxon>
    </lineage>
</organism>
<dbReference type="SMART" id="SM00283">
    <property type="entry name" value="MA"/>
    <property type="match status" value="1"/>
</dbReference>
<comment type="similarity">
    <text evidence="4">Belongs to the methyl-accepting chemotaxis (MCP) protein family.</text>
</comment>
<dbReference type="SMART" id="SM00304">
    <property type="entry name" value="HAMP"/>
    <property type="match status" value="1"/>
</dbReference>
<feature type="domain" description="T-SNARE coiled-coil homology" evidence="9">
    <location>
        <begin position="565"/>
        <end position="627"/>
    </location>
</feature>
<dbReference type="GO" id="GO:0007165">
    <property type="term" value="P:signal transduction"/>
    <property type="evidence" value="ECO:0007669"/>
    <property type="project" value="UniProtKB-KW"/>
</dbReference>
<dbReference type="Pfam" id="PF00672">
    <property type="entry name" value="HAMP"/>
    <property type="match status" value="1"/>
</dbReference>
<dbReference type="Gene3D" id="1.20.1440.210">
    <property type="match status" value="2"/>
</dbReference>
<keyword evidence="6" id="KW-0175">Coiled coil</keyword>
<evidence type="ECO:0000256" key="7">
    <source>
        <dbReference type="SAM" id="Phobius"/>
    </source>
</evidence>